<feature type="transmembrane region" description="Helical" evidence="12">
    <location>
        <begin position="170"/>
        <end position="188"/>
    </location>
</feature>
<dbReference type="GO" id="GO:0006508">
    <property type="term" value="P:proteolysis"/>
    <property type="evidence" value="ECO:0007669"/>
    <property type="project" value="UniProtKB-KW"/>
</dbReference>
<feature type="transmembrane region" description="Helical" evidence="12">
    <location>
        <begin position="12"/>
        <end position="34"/>
    </location>
</feature>
<keyword evidence="8" id="KW-0862">Zinc</keyword>
<keyword evidence="10" id="KW-0482">Metalloprotease</keyword>
<evidence type="ECO:0000256" key="3">
    <source>
        <dbReference type="ARBA" id="ARBA00007931"/>
    </source>
</evidence>
<dbReference type="PANTHER" id="PTHR39188:SF3">
    <property type="entry name" value="STAGE IV SPORULATION PROTEIN FB"/>
    <property type="match status" value="1"/>
</dbReference>
<feature type="transmembrane region" description="Helical" evidence="12">
    <location>
        <begin position="75"/>
        <end position="99"/>
    </location>
</feature>
<name>A0A645BWZ1_9ZZZZ</name>
<keyword evidence="9 12" id="KW-1133">Transmembrane helix</keyword>
<keyword evidence="11 12" id="KW-0472">Membrane</keyword>
<evidence type="ECO:0000256" key="5">
    <source>
        <dbReference type="ARBA" id="ARBA00022692"/>
    </source>
</evidence>
<dbReference type="GO" id="GO:0046872">
    <property type="term" value="F:metal ion binding"/>
    <property type="evidence" value="ECO:0007669"/>
    <property type="project" value="UniProtKB-KW"/>
</dbReference>
<comment type="caution">
    <text evidence="14">The sequence shown here is derived from an EMBL/GenBank/DDBJ whole genome shotgun (WGS) entry which is preliminary data.</text>
</comment>
<accession>A0A645BWZ1</accession>
<dbReference type="CDD" id="cd06161">
    <property type="entry name" value="S2P-M50_SpoIVFB"/>
    <property type="match status" value="1"/>
</dbReference>
<reference evidence="14" key="1">
    <citation type="submission" date="2019-08" db="EMBL/GenBank/DDBJ databases">
        <authorList>
            <person name="Kucharzyk K."/>
            <person name="Murdoch R.W."/>
            <person name="Higgins S."/>
            <person name="Loffler F."/>
        </authorList>
    </citation>
    <scope>NUCLEOTIDE SEQUENCE</scope>
</reference>
<evidence type="ECO:0000256" key="6">
    <source>
        <dbReference type="ARBA" id="ARBA00022723"/>
    </source>
</evidence>
<evidence type="ECO:0000259" key="13">
    <source>
        <dbReference type="Pfam" id="PF02163"/>
    </source>
</evidence>
<organism evidence="14">
    <name type="scientific">bioreactor metagenome</name>
    <dbReference type="NCBI Taxonomy" id="1076179"/>
    <lineage>
        <taxon>unclassified sequences</taxon>
        <taxon>metagenomes</taxon>
        <taxon>ecological metagenomes</taxon>
    </lineage>
</organism>
<keyword evidence="7" id="KW-0378">Hydrolase</keyword>
<keyword evidence="6" id="KW-0479">Metal-binding</keyword>
<evidence type="ECO:0000256" key="7">
    <source>
        <dbReference type="ARBA" id="ARBA00022801"/>
    </source>
</evidence>
<evidence type="ECO:0000256" key="8">
    <source>
        <dbReference type="ARBA" id="ARBA00022833"/>
    </source>
</evidence>
<dbReference type="Pfam" id="PF02163">
    <property type="entry name" value="Peptidase_M50"/>
    <property type="match status" value="2"/>
</dbReference>
<feature type="transmembrane region" description="Helical" evidence="12">
    <location>
        <begin position="105"/>
        <end position="126"/>
    </location>
</feature>
<dbReference type="InterPro" id="IPR008915">
    <property type="entry name" value="Peptidase_M50"/>
</dbReference>
<evidence type="ECO:0000256" key="10">
    <source>
        <dbReference type="ARBA" id="ARBA00023049"/>
    </source>
</evidence>
<feature type="transmembrane region" description="Helical" evidence="12">
    <location>
        <begin position="40"/>
        <end position="63"/>
    </location>
</feature>
<keyword evidence="5 12" id="KW-0812">Transmembrane</keyword>
<evidence type="ECO:0000256" key="11">
    <source>
        <dbReference type="ARBA" id="ARBA00023136"/>
    </source>
</evidence>
<proteinExistence type="inferred from homology"/>
<evidence type="ECO:0000256" key="12">
    <source>
        <dbReference type="SAM" id="Phobius"/>
    </source>
</evidence>
<keyword evidence="4" id="KW-0645">Protease</keyword>
<gene>
    <name evidence="14" type="ORF">SDC9_116760</name>
</gene>
<dbReference type="GO" id="GO:0008237">
    <property type="term" value="F:metallopeptidase activity"/>
    <property type="evidence" value="ECO:0007669"/>
    <property type="project" value="UniProtKB-KW"/>
</dbReference>
<dbReference type="PANTHER" id="PTHR39188">
    <property type="entry name" value="MEMBRANE-ASSOCIATED ZINC METALLOPROTEASE M50B"/>
    <property type="match status" value="1"/>
</dbReference>
<comment type="subcellular location">
    <subcellularLocation>
        <location evidence="2">Membrane</location>
        <topology evidence="2">Multi-pass membrane protein</topology>
    </subcellularLocation>
</comment>
<dbReference type="SUPFAM" id="SSF54631">
    <property type="entry name" value="CBS-domain pair"/>
    <property type="match status" value="1"/>
</dbReference>
<dbReference type="EMBL" id="VSSQ01023093">
    <property type="protein sequence ID" value="MPM69812.1"/>
    <property type="molecule type" value="Genomic_DNA"/>
</dbReference>
<evidence type="ECO:0000256" key="2">
    <source>
        <dbReference type="ARBA" id="ARBA00004141"/>
    </source>
</evidence>
<dbReference type="AlphaFoldDB" id="A0A645BWZ1"/>
<evidence type="ECO:0000313" key="14">
    <source>
        <dbReference type="EMBL" id="MPM69812.1"/>
    </source>
</evidence>
<dbReference type="InterPro" id="IPR046342">
    <property type="entry name" value="CBS_dom_sf"/>
</dbReference>
<feature type="domain" description="Peptidase M50" evidence="13">
    <location>
        <begin position="28"/>
        <end position="98"/>
    </location>
</feature>
<sequence>MLRISKYLIPYIALILIIGFKSKMLMGFVIILIHEFIHLITARVLGFSGFTVEILPIGAVLKLKDLEEATPKEDLIISVSGPLGNFIMALACIAINYFYKSDFLTLMINYNLVIGIFNLIPAFPLDGGRILRDIFATRLIYKKANEIALRISISIGYIFLLSFFTSLFMGIPNLNLLLIAIFILVISYREKRRIAYIIMGYIIKKKEKLTKRGYIENKSISVYYKLSLLQVLELVDKNKYNVFTILDEEMNVMDIIYEEEILNAIKFLGNITLEELVNNREARIKDVLTGESTR</sequence>
<evidence type="ECO:0000256" key="4">
    <source>
        <dbReference type="ARBA" id="ARBA00022670"/>
    </source>
</evidence>
<evidence type="ECO:0000256" key="9">
    <source>
        <dbReference type="ARBA" id="ARBA00022989"/>
    </source>
</evidence>
<evidence type="ECO:0000256" key="1">
    <source>
        <dbReference type="ARBA" id="ARBA00001947"/>
    </source>
</evidence>
<comment type="similarity">
    <text evidence="3">Belongs to the peptidase M50B family.</text>
</comment>
<dbReference type="GO" id="GO:0016020">
    <property type="term" value="C:membrane"/>
    <property type="evidence" value="ECO:0007669"/>
    <property type="project" value="UniProtKB-SubCell"/>
</dbReference>
<feature type="domain" description="Peptidase M50" evidence="13">
    <location>
        <begin position="102"/>
        <end position="155"/>
    </location>
</feature>
<protein>
    <recommendedName>
        <fullName evidence="13">Peptidase M50 domain-containing protein</fullName>
    </recommendedName>
</protein>
<comment type="cofactor">
    <cofactor evidence="1">
        <name>Zn(2+)</name>
        <dbReference type="ChEBI" id="CHEBI:29105"/>
    </cofactor>
</comment>